<evidence type="ECO:0000256" key="1">
    <source>
        <dbReference type="RuleBase" id="RU004398"/>
    </source>
</evidence>
<protein>
    <submittedName>
        <fullName evidence="2">Uncharacterized protein</fullName>
    </submittedName>
</protein>
<dbReference type="EMBL" id="CAJVCH010557659">
    <property type="protein sequence ID" value="CAG7830800.1"/>
    <property type="molecule type" value="Genomic_DNA"/>
</dbReference>
<name>A0A8J2LAX1_9HEXA</name>
<keyword evidence="1" id="KW-0539">Nucleus</keyword>
<dbReference type="OrthoDB" id="329139at2759"/>
<dbReference type="GO" id="GO:0005634">
    <property type="term" value="C:nucleus"/>
    <property type="evidence" value="ECO:0007669"/>
    <property type="project" value="TreeGrafter"/>
</dbReference>
<evidence type="ECO:0000313" key="3">
    <source>
        <dbReference type="Proteomes" id="UP000708208"/>
    </source>
</evidence>
<dbReference type="PANTHER" id="PTHR15840:SF10">
    <property type="entry name" value="EKC_KEOPS COMPLEX SUBUNIT TPRKB"/>
    <property type="match status" value="1"/>
</dbReference>
<dbReference type="InterPro" id="IPR013926">
    <property type="entry name" value="CGI121/TPRKB"/>
</dbReference>
<sequence length="191" mass="21249">MIPSLVQIVLLGRLKSGVTMEFTLEDSELAEITFRVYKDVVNAAEIRSTIFSSKLPICLVQPQLVWDEFQLKAAVAKTIQNGKDGTMKTRSFATEILYWLSPSTNISESLKTLGAGDNASEFLVISKESDFQQVRELIKGTEISLAELASLRDSQRITDSYGLNQVGDMYKSSSELLSSYIVSKMMTKELC</sequence>
<dbReference type="GO" id="GO:0005829">
    <property type="term" value="C:cytosol"/>
    <property type="evidence" value="ECO:0007669"/>
    <property type="project" value="TreeGrafter"/>
</dbReference>
<dbReference type="GO" id="GO:0002949">
    <property type="term" value="P:tRNA threonylcarbamoyladenosine modification"/>
    <property type="evidence" value="ECO:0007669"/>
    <property type="project" value="TreeGrafter"/>
</dbReference>
<dbReference type="Proteomes" id="UP000708208">
    <property type="component" value="Unassembled WGS sequence"/>
</dbReference>
<evidence type="ECO:0000313" key="2">
    <source>
        <dbReference type="EMBL" id="CAG7830800.1"/>
    </source>
</evidence>
<keyword evidence="3" id="KW-1185">Reference proteome</keyword>
<dbReference type="AlphaFoldDB" id="A0A8J2LAX1"/>
<dbReference type="Pfam" id="PF08617">
    <property type="entry name" value="CGI-121"/>
    <property type="match status" value="1"/>
</dbReference>
<organism evidence="2 3">
    <name type="scientific">Allacma fusca</name>
    <dbReference type="NCBI Taxonomy" id="39272"/>
    <lineage>
        <taxon>Eukaryota</taxon>
        <taxon>Metazoa</taxon>
        <taxon>Ecdysozoa</taxon>
        <taxon>Arthropoda</taxon>
        <taxon>Hexapoda</taxon>
        <taxon>Collembola</taxon>
        <taxon>Symphypleona</taxon>
        <taxon>Sminthuridae</taxon>
        <taxon>Allacma</taxon>
    </lineage>
</organism>
<dbReference type="GO" id="GO:0000408">
    <property type="term" value="C:EKC/KEOPS complex"/>
    <property type="evidence" value="ECO:0007669"/>
    <property type="project" value="TreeGrafter"/>
</dbReference>
<comment type="similarity">
    <text evidence="1">Belongs to the CGI121/TPRKB family.</text>
</comment>
<proteinExistence type="inferred from homology"/>
<gene>
    <name evidence="2" type="ORF">AFUS01_LOCUS40579</name>
</gene>
<reference evidence="2" key="1">
    <citation type="submission" date="2021-06" db="EMBL/GenBank/DDBJ databases">
        <authorList>
            <person name="Hodson N. C."/>
            <person name="Mongue J. A."/>
            <person name="Jaron S. K."/>
        </authorList>
    </citation>
    <scope>NUCLEOTIDE SEQUENCE</scope>
</reference>
<accession>A0A8J2LAX1</accession>
<dbReference type="PANTHER" id="PTHR15840">
    <property type="entry name" value="CGI-121 FAMILY MEMBER"/>
    <property type="match status" value="1"/>
</dbReference>
<comment type="caution">
    <text evidence="2">The sequence shown here is derived from an EMBL/GenBank/DDBJ whole genome shotgun (WGS) entry which is preliminary data.</text>
</comment>